<dbReference type="Pfam" id="PF00924">
    <property type="entry name" value="MS_channel_2nd"/>
    <property type="match status" value="1"/>
</dbReference>
<feature type="transmembrane region" description="Helical" evidence="5">
    <location>
        <begin position="12"/>
        <end position="31"/>
    </location>
</feature>
<gene>
    <name evidence="7" type="ORF">SAMN05660862_1022</name>
</gene>
<protein>
    <submittedName>
        <fullName evidence="7">Small-conductance mechanosensitive channel</fullName>
    </submittedName>
</protein>
<dbReference type="InterPro" id="IPR045275">
    <property type="entry name" value="MscS_archaea/bacteria_type"/>
</dbReference>
<dbReference type="InterPro" id="IPR006685">
    <property type="entry name" value="MscS_channel_2nd"/>
</dbReference>
<dbReference type="STRING" id="561061.SAMN05660862_1022"/>
<evidence type="ECO:0000256" key="5">
    <source>
        <dbReference type="SAM" id="Phobius"/>
    </source>
</evidence>
<evidence type="ECO:0000256" key="1">
    <source>
        <dbReference type="ARBA" id="ARBA00004370"/>
    </source>
</evidence>
<evidence type="ECO:0000259" key="6">
    <source>
        <dbReference type="Pfam" id="PF00924"/>
    </source>
</evidence>
<comment type="subcellular location">
    <subcellularLocation>
        <location evidence="1">Membrane</location>
    </subcellularLocation>
</comment>
<feature type="transmembrane region" description="Helical" evidence="5">
    <location>
        <begin position="81"/>
        <end position="107"/>
    </location>
</feature>
<name>A0A1X7IMX6_9SPHI</name>
<dbReference type="Gene3D" id="2.30.30.60">
    <property type="match status" value="1"/>
</dbReference>
<dbReference type="InterPro" id="IPR010920">
    <property type="entry name" value="LSM_dom_sf"/>
</dbReference>
<evidence type="ECO:0000256" key="3">
    <source>
        <dbReference type="ARBA" id="ARBA00022989"/>
    </source>
</evidence>
<dbReference type="PANTHER" id="PTHR30221">
    <property type="entry name" value="SMALL-CONDUCTANCE MECHANOSENSITIVE CHANNEL"/>
    <property type="match status" value="1"/>
</dbReference>
<dbReference type="Gene3D" id="1.10.287.1260">
    <property type="match status" value="1"/>
</dbReference>
<evidence type="ECO:0000313" key="7">
    <source>
        <dbReference type="EMBL" id="SMG16074.1"/>
    </source>
</evidence>
<evidence type="ECO:0000313" key="8">
    <source>
        <dbReference type="Proteomes" id="UP000192980"/>
    </source>
</evidence>
<proteinExistence type="predicted"/>
<dbReference type="InterPro" id="IPR023408">
    <property type="entry name" value="MscS_beta-dom_sf"/>
</dbReference>
<keyword evidence="8" id="KW-1185">Reference proteome</keyword>
<dbReference type="AlphaFoldDB" id="A0A1X7IMX6"/>
<dbReference type="GO" id="GO:0016020">
    <property type="term" value="C:membrane"/>
    <property type="evidence" value="ECO:0007669"/>
    <property type="project" value="UniProtKB-SubCell"/>
</dbReference>
<evidence type="ECO:0000256" key="2">
    <source>
        <dbReference type="ARBA" id="ARBA00022692"/>
    </source>
</evidence>
<feature type="transmembrane region" description="Helical" evidence="5">
    <location>
        <begin position="113"/>
        <end position="132"/>
    </location>
</feature>
<organism evidence="7 8">
    <name type="scientific">Sphingobacterium psychroaquaticum</name>
    <dbReference type="NCBI Taxonomy" id="561061"/>
    <lineage>
        <taxon>Bacteria</taxon>
        <taxon>Pseudomonadati</taxon>
        <taxon>Bacteroidota</taxon>
        <taxon>Sphingobacteriia</taxon>
        <taxon>Sphingobacteriales</taxon>
        <taxon>Sphingobacteriaceae</taxon>
        <taxon>Sphingobacterium</taxon>
    </lineage>
</organism>
<keyword evidence="4 5" id="KW-0472">Membrane</keyword>
<dbReference type="Proteomes" id="UP000192980">
    <property type="component" value="Unassembled WGS sequence"/>
</dbReference>
<evidence type="ECO:0000256" key="4">
    <source>
        <dbReference type="ARBA" id="ARBA00023136"/>
    </source>
</evidence>
<sequence>MNDENNKFQISLQFILKVVLLLLLYASFWYAPDFYKDKPGLDKVTDAIALFLASSIIFSIGRYTLIALYRRQHGDRNVRGNFVLGIGRLTAVLNTVMFFIALMLSFGIDPRNFLTSLTFVAMAIAVTFREYITNMISGLFIMFSDSLSVGDRVKIGEYKGRIMDITFSSLIIQDEDEDLITVPNNLVFTMPVVNLSAHPSSFFTVRFELPLQGGMDVDLLEDRIKTMLRNHPNLTGEDTLDLKIMDIGKDFVKYKVDMHATSNSSKLHRKLMNEILHEVLRFKKEYEYKGQD</sequence>
<reference evidence="7 8" key="1">
    <citation type="submission" date="2017-04" db="EMBL/GenBank/DDBJ databases">
        <authorList>
            <person name="Afonso C.L."/>
            <person name="Miller P.J."/>
            <person name="Scott M.A."/>
            <person name="Spackman E."/>
            <person name="Goraichik I."/>
            <person name="Dimitrov K.M."/>
            <person name="Suarez D.L."/>
            <person name="Swayne D.E."/>
        </authorList>
    </citation>
    <scope>NUCLEOTIDE SEQUENCE [LARGE SCALE GENOMIC DNA]</scope>
    <source>
        <strain evidence="7 8">DSM 22418</strain>
    </source>
</reference>
<feature type="domain" description="Mechanosensitive ion channel MscS" evidence="6">
    <location>
        <begin position="131"/>
        <end position="196"/>
    </location>
</feature>
<dbReference type="SUPFAM" id="SSF50182">
    <property type="entry name" value="Sm-like ribonucleoproteins"/>
    <property type="match status" value="1"/>
</dbReference>
<dbReference type="EMBL" id="FXAU01000001">
    <property type="protein sequence ID" value="SMG16074.1"/>
    <property type="molecule type" value="Genomic_DNA"/>
</dbReference>
<keyword evidence="2 5" id="KW-0812">Transmembrane</keyword>
<dbReference type="PANTHER" id="PTHR30221:SF1">
    <property type="entry name" value="SMALL-CONDUCTANCE MECHANOSENSITIVE CHANNEL"/>
    <property type="match status" value="1"/>
</dbReference>
<dbReference type="GO" id="GO:0008381">
    <property type="term" value="F:mechanosensitive monoatomic ion channel activity"/>
    <property type="evidence" value="ECO:0007669"/>
    <property type="project" value="InterPro"/>
</dbReference>
<accession>A0A1X7IMX6</accession>
<feature type="transmembrane region" description="Helical" evidence="5">
    <location>
        <begin position="47"/>
        <end position="69"/>
    </location>
</feature>
<keyword evidence="3 5" id="KW-1133">Transmembrane helix</keyword>